<dbReference type="SMART" id="SM01012">
    <property type="entry name" value="ANTAR"/>
    <property type="match status" value="1"/>
</dbReference>
<organism evidence="2 3">
    <name type="scientific">Spiribacter insolitus</name>
    <dbReference type="NCBI Taxonomy" id="3122417"/>
    <lineage>
        <taxon>Bacteria</taxon>
        <taxon>Pseudomonadati</taxon>
        <taxon>Pseudomonadota</taxon>
        <taxon>Gammaproteobacteria</taxon>
        <taxon>Chromatiales</taxon>
        <taxon>Ectothiorhodospiraceae</taxon>
        <taxon>Spiribacter</taxon>
    </lineage>
</organism>
<dbReference type="InterPro" id="IPR036388">
    <property type="entry name" value="WH-like_DNA-bd_sf"/>
</dbReference>
<name>A0ABV3T5G1_9GAMM</name>
<dbReference type="SUPFAM" id="SSF52172">
    <property type="entry name" value="CheY-like"/>
    <property type="match status" value="1"/>
</dbReference>
<evidence type="ECO:0000313" key="2">
    <source>
        <dbReference type="EMBL" id="MEX0430441.1"/>
    </source>
</evidence>
<feature type="domain" description="ANTAR" evidence="1">
    <location>
        <begin position="129"/>
        <end position="190"/>
    </location>
</feature>
<dbReference type="Proteomes" id="UP001556637">
    <property type="component" value="Unassembled WGS sequence"/>
</dbReference>
<dbReference type="PROSITE" id="PS50921">
    <property type="entry name" value="ANTAR"/>
    <property type="match status" value="1"/>
</dbReference>
<dbReference type="Pfam" id="PF03861">
    <property type="entry name" value="ANTAR"/>
    <property type="match status" value="1"/>
</dbReference>
<dbReference type="InterPro" id="IPR011006">
    <property type="entry name" value="CheY-like_superfamily"/>
</dbReference>
<gene>
    <name evidence="2" type="ORF">V6X30_03360</name>
</gene>
<reference evidence="2 3" key="1">
    <citation type="submission" date="2024-02" db="EMBL/GenBank/DDBJ databases">
        <title>New especies of Spiribacter isolated from saline water.</title>
        <authorList>
            <person name="Leon M.J."/>
            <person name="De La Haba R."/>
            <person name="Sanchez-Porro C."/>
            <person name="Ventosa A."/>
        </authorList>
    </citation>
    <scope>NUCLEOTIDE SEQUENCE [LARGE SCALE GENOMIC DNA]</scope>
    <source>
        <strain evidence="3">ag22IC4-189</strain>
    </source>
</reference>
<proteinExistence type="predicted"/>
<dbReference type="Pfam" id="PF21332">
    <property type="entry name" value="AmiR_N"/>
    <property type="match status" value="1"/>
</dbReference>
<dbReference type="EMBL" id="JBAKFF010000001">
    <property type="protein sequence ID" value="MEX0430441.1"/>
    <property type="molecule type" value="Genomic_DNA"/>
</dbReference>
<keyword evidence="3" id="KW-1185">Reference proteome</keyword>
<accession>A0ABV3T5G1</accession>
<comment type="caution">
    <text evidence="2">The sequence shown here is derived from an EMBL/GenBank/DDBJ whole genome shotgun (WGS) entry which is preliminary data.</text>
</comment>
<sequence>MTGDEGIIERLRGLNALVLHPRDGDAEELLLQLNRIGCRAQAVWPPPKVDADPVDIAFILVQEKPLESILEYLERQSTRPSLIGLAGYESPSVLNHLISLQVDSVLTKPIRPSGVLTSMVTARRIWQECRHKDRLISKLRSKVENSQKLNDAKLILMRLHEIGEQDAYRAMRQQAMESRQTVTEVAEAIIQSHSLLTSLVSHRDFDADPGPD</sequence>
<evidence type="ECO:0000259" key="1">
    <source>
        <dbReference type="PROSITE" id="PS50921"/>
    </source>
</evidence>
<dbReference type="RefSeq" id="WP_367983237.1">
    <property type="nucleotide sequence ID" value="NZ_JBAKFF010000001.1"/>
</dbReference>
<dbReference type="Gene3D" id="1.10.10.10">
    <property type="entry name" value="Winged helix-like DNA-binding domain superfamily/Winged helix DNA-binding domain"/>
    <property type="match status" value="1"/>
</dbReference>
<protein>
    <submittedName>
        <fullName evidence="2">ANTAR domain-containing protein</fullName>
    </submittedName>
</protein>
<evidence type="ECO:0000313" key="3">
    <source>
        <dbReference type="Proteomes" id="UP001556637"/>
    </source>
</evidence>
<dbReference type="InterPro" id="IPR005561">
    <property type="entry name" value="ANTAR"/>
</dbReference>
<dbReference type="Gene3D" id="3.40.50.2300">
    <property type="match status" value="1"/>
</dbReference>
<dbReference type="InterPro" id="IPR008327">
    <property type="entry name" value="Sig_transdc_resp-reg_antiterm"/>
</dbReference>
<dbReference type="InterPro" id="IPR049021">
    <property type="entry name" value="AmiR_N"/>
</dbReference>
<dbReference type="PIRSF" id="PIRSF036382">
    <property type="entry name" value="RR_antiterm"/>
    <property type="match status" value="1"/>
</dbReference>